<dbReference type="Gene3D" id="2.130.10.10">
    <property type="entry name" value="YVTN repeat-like/Quinoprotein amine dehydrogenase"/>
    <property type="match status" value="3"/>
</dbReference>
<dbReference type="Proteomes" id="UP000176501">
    <property type="component" value="Unassembled WGS sequence"/>
</dbReference>
<proteinExistence type="predicted"/>
<evidence type="ECO:0000256" key="1">
    <source>
        <dbReference type="SAM" id="SignalP"/>
    </source>
</evidence>
<evidence type="ECO:0008006" key="4">
    <source>
        <dbReference type="Google" id="ProtNLM"/>
    </source>
</evidence>
<gene>
    <name evidence="2" type="ORF">A2304_00540</name>
</gene>
<feature type="signal peptide" evidence="1">
    <location>
        <begin position="1"/>
        <end position="17"/>
    </location>
</feature>
<dbReference type="InterPro" id="IPR015943">
    <property type="entry name" value="WD40/YVTN_repeat-like_dom_sf"/>
</dbReference>
<dbReference type="SUPFAM" id="SSF50939">
    <property type="entry name" value="Sialidases"/>
    <property type="match status" value="1"/>
</dbReference>
<dbReference type="InterPro" id="IPR052025">
    <property type="entry name" value="Xyloglucanase_GH74"/>
</dbReference>
<dbReference type="AlphaFoldDB" id="A0A1F7W5T6"/>
<dbReference type="PANTHER" id="PTHR43739:SF5">
    <property type="entry name" value="EXO-ALPHA-SIALIDASE"/>
    <property type="match status" value="1"/>
</dbReference>
<feature type="chain" id="PRO_5009533295" description="Photosynthesis system II assembly factor Ycf48/Hcf136-like domain-containing protein" evidence="1">
    <location>
        <begin position="18"/>
        <end position="358"/>
    </location>
</feature>
<dbReference type="GO" id="GO:0010411">
    <property type="term" value="P:xyloglucan metabolic process"/>
    <property type="evidence" value="ECO:0007669"/>
    <property type="project" value="TreeGrafter"/>
</dbReference>
<protein>
    <recommendedName>
        <fullName evidence="4">Photosynthesis system II assembly factor Ycf48/Hcf136-like domain-containing protein</fullName>
    </recommendedName>
</protein>
<evidence type="ECO:0000313" key="2">
    <source>
        <dbReference type="EMBL" id="OGL97738.1"/>
    </source>
</evidence>
<keyword evidence="1" id="KW-0732">Signal</keyword>
<organism evidence="2 3">
    <name type="scientific">Candidatus Uhrbacteria bacterium RIFOXYB2_FULL_57_15</name>
    <dbReference type="NCBI Taxonomy" id="1802422"/>
    <lineage>
        <taxon>Bacteria</taxon>
        <taxon>Candidatus Uhriibacteriota</taxon>
    </lineage>
</organism>
<sequence length="358" mass="37754">MSPLSPLSPAKKLFVLAATIALTGAGCFGGSTSGGNDGGVFMTADAGSAWTQQTAIPSAKGVGTIGGTNVIALEMDPQDNAALYAGTVSQGLLYSLDGATGWMQPRDAGLKEGEISAVEVDPTNVCVVYVAKGQRLYKTEDCLRSFDSEAYVETRAGVTIRRIAVDWYNPLMVWIGLSNGDVLKSEDGAVTWQTSLSSKKSITGLMVSNADSRVVLVGTETDGFYKTTDSGIAWTQIKDELKEFKNAAKVSAFVQDKTGGTVLAATAYGILRSKDFGNTWEALQLLSSAGQVDIHTLAMNPADTNEIAYAAGTTFYRSLDGGVKWTTTKIPTTRVPMALVLDPTHTSVAYLGVATIEK</sequence>
<accession>A0A1F7W5T6</accession>
<evidence type="ECO:0000313" key="3">
    <source>
        <dbReference type="Proteomes" id="UP000176501"/>
    </source>
</evidence>
<comment type="caution">
    <text evidence="2">The sequence shown here is derived from an EMBL/GenBank/DDBJ whole genome shotgun (WGS) entry which is preliminary data.</text>
</comment>
<dbReference type="EMBL" id="MGFE01000030">
    <property type="protein sequence ID" value="OGL97738.1"/>
    <property type="molecule type" value="Genomic_DNA"/>
</dbReference>
<reference evidence="2 3" key="1">
    <citation type="journal article" date="2016" name="Nat. Commun.">
        <title>Thousands of microbial genomes shed light on interconnected biogeochemical processes in an aquifer system.</title>
        <authorList>
            <person name="Anantharaman K."/>
            <person name="Brown C.T."/>
            <person name="Hug L.A."/>
            <person name="Sharon I."/>
            <person name="Castelle C.J."/>
            <person name="Probst A.J."/>
            <person name="Thomas B.C."/>
            <person name="Singh A."/>
            <person name="Wilkins M.J."/>
            <person name="Karaoz U."/>
            <person name="Brodie E.L."/>
            <person name="Williams K.H."/>
            <person name="Hubbard S.S."/>
            <person name="Banfield J.F."/>
        </authorList>
    </citation>
    <scope>NUCLEOTIDE SEQUENCE [LARGE SCALE GENOMIC DNA]</scope>
</reference>
<dbReference type="PANTHER" id="PTHR43739">
    <property type="entry name" value="XYLOGLUCANASE (EUROFUNG)"/>
    <property type="match status" value="1"/>
</dbReference>
<name>A0A1F7W5T6_9BACT</name>
<dbReference type="InterPro" id="IPR036278">
    <property type="entry name" value="Sialidase_sf"/>
</dbReference>